<protein>
    <recommendedName>
        <fullName evidence="1">Alpha galactosidase C-terminal domain-containing protein</fullName>
    </recommendedName>
</protein>
<comment type="caution">
    <text evidence="2">The sequence shown here is derived from an EMBL/GenBank/DDBJ whole genome shotgun (WGS) entry which is preliminary data.</text>
</comment>
<evidence type="ECO:0000313" key="3">
    <source>
        <dbReference type="Proteomes" id="UP000566071"/>
    </source>
</evidence>
<evidence type="ECO:0000259" key="1">
    <source>
        <dbReference type="Pfam" id="PF17801"/>
    </source>
</evidence>
<dbReference type="SUPFAM" id="SSF51011">
    <property type="entry name" value="Glycosyl hydrolase domain"/>
    <property type="match status" value="1"/>
</dbReference>
<proteinExistence type="predicted"/>
<organism evidence="2 3">
    <name type="scientific">Mucilaginibacter humi</name>
    <dbReference type="NCBI Taxonomy" id="2732510"/>
    <lineage>
        <taxon>Bacteria</taxon>
        <taxon>Pseudomonadati</taxon>
        <taxon>Bacteroidota</taxon>
        <taxon>Sphingobacteriia</taxon>
        <taxon>Sphingobacteriales</taxon>
        <taxon>Sphingobacteriaceae</taxon>
        <taxon>Mucilaginibacter</taxon>
    </lineage>
</organism>
<feature type="domain" description="Alpha galactosidase C-terminal" evidence="1">
    <location>
        <begin position="2"/>
        <end position="33"/>
    </location>
</feature>
<keyword evidence="3" id="KW-1185">Reference proteome</keyword>
<gene>
    <name evidence="2" type="ORF">HK413_06530</name>
</gene>
<name>A0ABX1W205_9SPHI</name>
<sequence length="37" mass="4095">MKVRDLWAHTNKGIFNGSYKALVAPHGVTMIKLVAVK</sequence>
<reference evidence="2 3" key="1">
    <citation type="submission" date="2020-05" db="EMBL/GenBank/DDBJ databases">
        <authorList>
            <person name="Khan S.A."/>
            <person name="Jeon C.O."/>
            <person name="Chun B.H."/>
        </authorList>
    </citation>
    <scope>NUCLEOTIDE SEQUENCE [LARGE SCALE GENOMIC DNA]</scope>
    <source>
        <strain evidence="2 3">S1162</strain>
    </source>
</reference>
<dbReference type="InterPro" id="IPR041233">
    <property type="entry name" value="Melibiase_C"/>
</dbReference>
<dbReference type="Gene3D" id="2.60.40.1180">
    <property type="entry name" value="Golgi alpha-mannosidase II"/>
    <property type="match status" value="1"/>
</dbReference>
<dbReference type="Pfam" id="PF17801">
    <property type="entry name" value="Melibiase_C"/>
    <property type="match status" value="1"/>
</dbReference>
<evidence type="ECO:0000313" key="2">
    <source>
        <dbReference type="EMBL" id="NNU33884.1"/>
    </source>
</evidence>
<dbReference type="EMBL" id="JABFCR010000023">
    <property type="protein sequence ID" value="NNU33884.1"/>
    <property type="molecule type" value="Genomic_DNA"/>
</dbReference>
<dbReference type="InterPro" id="IPR013780">
    <property type="entry name" value="Glyco_hydro_b"/>
</dbReference>
<accession>A0ABX1W205</accession>
<dbReference type="Proteomes" id="UP000566071">
    <property type="component" value="Unassembled WGS sequence"/>
</dbReference>